<reference evidence="2" key="1">
    <citation type="submission" date="2018-05" db="EMBL/GenBank/DDBJ databases">
        <authorList>
            <person name="Lanie J.A."/>
            <person name="Ng W.-L."/>
            <person name="Kazmierczak K.M."/>
            <person name="Andrzejewski T.M."/>
            <person name="Davidsen T.M."/>
            <person name="Wayne K.J."/>
            <person name="Tettelin H."/>
            <person name="Glass J.I."/>
            <person name="Rusch D."/>
            <person name="Podicherti R."/>
            <person name="Tsui H.-C.T."/>
            <person name="Winkler M.E."/>
        </authorList>
    </citation>
    <scope>NUCLEOTIDE SEQUENCE</scope>
</reference>
<proteinExistence type="predicted"/>
<sequence>MPGDPRTVKLTSWLWLLCGLLGLAGPIGLVLEASRLIGGLAYGDLVSGTVLTIRVIFCGLGVAAALALVRRHRIGVVLAHASLAVSVVFALARANLSFIPSSLAPSDEWVRFCLTALHAVGWWTYLATSDRVRQIYGTKRGLWG</sequence>
<dbReference type="EMBL" id="UINC01093617">
    <property type="protein sequence ID" value="SVC48181.1"/>
    <property type="molecule type" value="Genomic_DNA"/>
</dbReference>
<protein>
    <submittedName>
        <fullName evidence="2">Uncharacterized protein</fullName>
    </submittedName>
</protein>
<accession>A0A382MLI3</accession>
<name>A0A382MLI3_9ZZZZ</name>
<evidence type="ECO:0000313" key="2">
    <source>
        <dbReference type="EMBL" id="SVC48181.1"/>
    </source>
</evidence>
<keyword evidence="1" id="KW-0812">Transmembrane</keyword>
<feature type="transmembrane region" description="Helical" evidence="1">
    <location>
        <begin position="76"/>
        <end position="96"/>
    </location>
</feature>
<feature type="transmembrane region" description="Helical" evidence="1">
    <location>
        <begin position="51"/>
        <end position="69"/>
    </location>
</feature>
<keyword evidence="1" id="KW-1133">Transmembrane helix</keyword>
<dbReference type="AlphaFoldDB" id="A0A382MLI3"/>
<keyword evidence="1" id="KW-0472">Membrane</keyword>
<gene>
    <name evidence="2" type="ORF">METZ01_LOCUS301035</name>
</gene>
<evidence type="ECO:0000256" key="1">
    <source>
        <dbReference type="SAM" id="Phobius"/>
    </source>
</evidence>
<feature type="transmembrane region" description="Helical" evidence="1">
    <location>
        <begin position="12"/>
        <end position="31"/>
    </location>
</feature>
<organism evidence="2">
    <name type="scientific">marine metagenome</name>
    <dbReference type="NCBI Taxonomy" id="408172"/>
    <lineage>
        <taxon>unclassified sequences</taxon>
        <taxon>metagenomes</taxon>
        <taxon>ecological metagenomes</taxon>
    </lineage>
</organism>
<feature type="transmembrane region" description="Helical" evidence="1">
    <location>
        <begin position="108"/>
        <end position="126"/>
    </location>
</feature>